<dbReference type="EMBL" id="RZNY01000004">
    <property type="protein sequence ID" value="RUT47349.1"/>
    <property type="molecule type" value="Genomic_DNA"/>
</dbReference>
<proteinExistence type="predicted"/>
<accession>A0A3S1DXE5</accession>
<dbReference type="AlphaFoldDB" id="A0A3S1DXE5"/>
<dbReference type="Proteomes" id="UP000279446">
    <property type="component" value="Unassembled WGS sequence"/>
</dbReference>
<dbReference type="Pfam" id="PF17428">
    <property type="entry name" value="DUF5412"/>
    <property type="match status" value="1"/>
</dbReference>
<protein>
    <submittedName>
        <fullName evidence="2">Uncharacterized protein</fullName>
    </submittedName>
</protein>
<reference evidence="2 3" key="1">
    <citation type="submission" date="2018-12" db="EMBL/GenBank/DDBJ databases">
        <authorList>
            <person name="Sun L."/>
            <person name="Chen Z."/>
        </authorList>
    </citation>
    <scope>NUCLEOTIDE SEQUENCE [LARGE SCALE GENOMIC DNA]</scope>
    <source>
        <strain evidence="2 3">DSM 15890</strain>
    </source>
</reference>
<dbReference type="RefSeq" id="WP_127191226.1">
    <property type="nucleotide sequence ID" value="NZ_RZNY01000004.1"/>
</dbReference>
<dbReference type="OrthoDB" id="2357451at2"/>
<keyword evidence="3" id="KW-1185">Reference proteome</keyword>
<keyword evidence="1" id="KW-0812">Transmembrane</keyword>
<evidence type="ECO:0000313" key="2">
    <source>
        <dbReference type="EMBL" id="RUT47349.1"/>
    </source>
</evidence>
<evidence type="ECO:0000313" key="3">
    <source>
        <dbReference type="Proteomes" id="UP000279446"/>
    </source>
</evidence>
<keyword evidence="1" id="KW-0472">Membrane</keyword>
<sequence>MSEQVHIYLLLSIVGVLMISVVAIVVFLFFLVIKFRSKKKKFPKKSFSIAFFGFICVILFYYFHFYTFILLPTGYLNQVVLSPDKQHEIRTYHYKSLYNRTSRAELIEIPSGKKQTIYFNDYDYSPFVEWIDNNSVKIGRETLDISKKEVYNFRLKKNIINSLPPQA</sequence>
<organism evidence="2 3">
    <name type="scientific">Paenibacillus anaericanus</name>
    <dbReference type="NCBI Taxonomy" id="170367"/>
    <lineage>
        <taxon>Bacteria</taxon>
        <taxon>Bacillati</taxon>
        <taxon>Bacillota</taxon>
        <taxon>Bacilli</taxon>
        <taxon>Bacillales</taxon>
        <taxon>Paenibacillaceae</taxon>
        <taxon>Paenibacillus</taxon>
    </lineage>
</organism>
<evidence type="ECO:0000256" key="1">
    <source>
        <dbReference type="SAM" id="Phobius"/>
    </source>
</evidence>
<feature type="transmembrane region" description="Helical" evidence="1">
    <location>
        <begin position="47"/>
        <end position="71"/>
    </location>
</feature>
<comment type="caution">
    <text evidence="2">The sequence shown here is derived from an EMBL/GenBank/DDBJ whole genome shotgun (WGS) entry which is preliminary data.</text>
</comment>
<dbReference type="InterPro" id="IPR035406">
    <property type="entry name" value="DUF5412"/>
</dbReference>
<feature type="transmembrane region" description="Helical" evidence="1">
    <location>
        <begin position="6"/>
        <end position="35"/>
    </location>
</feature>
<gene>
    <name evidence="2" type="ORF">EJP82_06450</name>
</gene>
<keyword evidence="1" id="KW-1133">Transmembrane helix</keyword>
<name>A0A3S1DXE5_9BACL</name>